<reference evidence="1" key="1">
    <citation type="submission" date="2018-05" db="EMBL/GenBank/DDBJ databases">
        <authorList>
            <person name="Lanie J.A."/>
            <person name="Ng W.-L."/>
            <person name="Kazmierczak K.M."/>
            <person name="Andrzejewski T.M."/>
            <person name="Davidsen T.M."/>
            <person name="Wayne K.J."/>
            <person name="Tettelin H."/>
            <person name="Glass J.I."/>
            <person name="Rusch D."/>
            <person name="Podicherti R."/>
            <person name="Tsui H.-C.T."/>
            <person name="Winkler M.E."/>
        </authorList>
    </citation>
    <scope>NUCLEOTIDE SEQUENCE</scope>
</reference>
<feature type="non-terminal residue" evidence="1">
    <location>
        <position position="1"/>
    </location>
</feature>
<dbReference type="AlphaFoldDB" id="A0A383BJL0"/>
<accession>A0A383BJL0</accession>
<feature type="non-terminal residue" evidence="1">
    <location>
        <position position="22"/>
    </location>
</feature>
<protein>
    <submittedName>
        <fullName evidence="1">Uncharacterized protein</fullName>
    </submittedName>
</protein>
<organism evidence="1">
    <name type="scientific">marine metagenome</name>
    <dbReference type="NCBI Taxonomy" id="408172"/>
    <lineage>
        <taxon>unclassified sequences</taxon>
        <taxon>metagenomes</taxon>
        <taxon>ecological metagenomes</taxon>
    </lineage>
</organism>
<proteinExistence type="predicted"/>
<evidence type="ECO:0000313" key="1">
    <source>
        <dbReference type="EMBL" id="SVE19993.1"/>
    </source>
</evidence>
<dbReference type="EMBL" id="UINC01200899">
    <property type="protein sequence ID" value="SVE19993.1"/>
    <property type="molecule type" value="Genomic_DNA"/>
</dbReference>
<sequence>NPASSNWIPKVALSWRRKARPS</sequence>
<gene>
    <name evidence="1" type="ORF">METZ01_LOCUS472847</name>
</gene>
<name>A0A383BJL0_9ZZZZ</name>